<feature type="region of interest" description="Disordered" evidence="10">
    <location>
        <begin position="891"/>
        <end position="911"/>
    </location>
</feature>
<feature type="compositionally biased region" description="Acidic residues" evidence="10">
    <location>
        <begin position="1075"/>
        <end position="1099"/>
    </location>
</feature>
<reference evidence="12 13" key="1">
    <citation type="submission" date="2019-01" db="EMBL/GenBank/DDBJ databases">
        <title>Nuclear Genome Assembly of the Microalgal Biofuel strain Nannochloropsis salina CCMP1776.</title>
        <authorList>
            <person name="Hovde B."/>
        </authorList>
    </citation>
    <scope>NUCLEOTIDE SEQUENCE [LARGE SCALE GENOMIC DNA]</scope>
    <source>
        <strain evidence="12 13">CCMP1776</strain>
    </source>
</reference>
<sequence>MHIKQVVLSGFRSFRHQSEIEPFSARHNVIIGRNGSGKSNFFAAIQFVLLSQKFMHLRQEERQQLLHEGAGANVMTAFVEVIFDNSDGRMTVEGDEVVLRRTIGVKKDEFFLNRKRVTKQEVSSLLESAGFSRSNPYYIVQQGKVNMLTLMRDDQRLDLLKEVAGTKVYEERRAESLQIIQETDHKREKIQEVVSYIEERLGELDEEKEELRAYQRLDKDRRALEYTLYDTELKGARADLNKAEEARLREIERADDLHRRLHDSRDALQEVEERMEALRLGLEKKSGERGRVEGEREELLAQREGAANEEKTLWDRVEGEEAKQEDLRAQLVEAEKEIDTVREQLRSTIEPEYNAAKKAVDDLKRELKEKEAIRAELHDKQGRRAAFRSVAERDAHLKKQQAQVGAAVQEREGLIRKNQAEREKALRQVEQEKGQVARREKELGQKEEALAALGQSRSEMVGTRNRNQDIRKQKQEKIAELEERKSRLEDNIRKAEQTLRFAMPKHIALGLETVARLAEEERISGYYGPVYSLLELKDPKFRQAVEVAAGNSLFNVVVDTDETAAKLMKRLEEERGGGGGRVCFMPLNRLRVKPVSSYPDSADVVPLLSAALTYPRHVDKAMRQIFGLKLLARDLEVAARFSETAGMDAITLDGDEASRKGSMQGGYHDERNSKFAQVLAIRAAKAELRPVTEALQEEEKAHQELDTAMSRLLAEMQKKERDASRLQDEVDTLSREMRAGKQRIEMLVAHIAKIEESLPMEEQSLADMRRQLEVWASELGTPLDSKLSAADTRTLREIEIRLPILAQELKVATEALQAKASARSRLTYRLNENLVRTKEKLLECLWPEHGGTAHVEKVSMVENRRLLAMKKKEVEVWAARVKDVEGRLAAMDAASEEEKEEERTLKARAEEERAGEASLKELVAEVAKAQEKLLNKRSMAMQKRDASLKKIQELGSLPAAELELYKTLGIKQLYRRLHECNEELKQYSHVNKKALDQYINFSEQREELLMRKAELDEGAKAIEGLITNLDRQKDEAIIRTFRGVSKHFADVFKELVPNGYGRMVMKTTADTTQDINEETEEVGKDDENDQDEGPEEEGPAADGGSKGKQQRKGKSAEPPLKVSQFAGIQIQVSFTGTGDRHLMQQLSGGQKALVALALIFAIQRCDPAPFYLFDEVDQALDSTYRAAVAALINRQAHSETNPAQFITSTFRPEMVRVADRCYGISHQNKVSNIDILDKETALEFVRELQSEEEALESDTGGGGSGKPRKKAPVLHTRREGEEGVGVEEEEGDEEDQEDFMDGEGSESDVPSKKRVRNSGEGGRKGRTGGITVHTN</sequence>
<dbReference type="GO" id="GO:0005524">
    <property type="term" value="F:ATP binding"/>
    <property type="evidence" value="ECO:0007669"/>
    <property type="project" value="InterPro"/>
</dbReference>
<comment type="similarity">
    <text evidence="2">Belongs to the SMC family. SMC3 subfamily.</text>
</comment>
<evidence type="ECO:0000313" key="12">
    <source>
        <dbReference type="EMBL" id="TFJ82155.1"/>
    </source>
</evidence>
<feature type="region of interest" description="Disordered" evidence="10">
    <location>
        <begin position="454"/>
        <end position="475"/>
    </location>
</feature>
<feature type="compositionally biased region" description="Basic and acidic residues" evidence="10">
    <location>
        <begin position="466"/>
        <end position="475"/>
    </location>
</feature>
<dbReference type="InterPro" id="IPR010935">
    <property type="entry name" value="SMC_hinge"/>
</dbReference>
<dbReference type="InterPro" id="IPR041741">
    <property type="entry name" value="SMC3_ABC_euk"/>
</dbReference>
<dbReference type="GO" id="GO:0005694">
    <property type="term" value="C:chromosome"/>
    <property type="evidence" value="ECO:0007669"/>
    <property type="project" value="InterPro"/>
</dbReference>
<evidence type="ECO:0000256" key="9">
    <source>
        <dbReference type="SAM" id="Coils"/>
    </source>
</evidence>
<dbReference type="InterPro" id="IPR024704">
    <property type="entry name" value="SMC"/>
</dbReference>
<evidence type="ECO:0000256" key="1">
    <source>
        <dbReference type="ARBA" id="ARBA00004123"/>
    </source>
</evidence>
<evidence type="ECO:0000313" key="13">
    <source>
        <dbReference type="Proteomes" id="UP000355283"/>
    </source>
</evidence>
<evidence type="ECO:0000256" key="5">
    <source>
        <dbReference type="ARBA" id="ARBA00023054"/>
    </source>
</evidence>
<feature type="domain" description="SMC hinge" evidence="11">
    <location>
        <begin position="524"/>
        <end position="642"/>
    </location>
</feature>
<proteinExistence type="inferred from homology"/>
<dbReference type="Proteomes" id="UP000355283">
    <property type="component" value="Unassembled WGS sequence"/>
</dbReference>
<evidence type="ECO:0000256" key="10">
    <source>
        <dbReference type="SAM" id="MobiDB-lite"/>
    </source>
</evidence>
<feature type="coiled-coil region" evidence="9">
    <location>
        <begin position="695"/>
        <end position="743"/>
    </location>
</feature>
<organism evidence="12 13">
    <name type="scientific">Nannochloropsis salina CCMP1776</name>
    <dbReference type="NCBI Taxonomy" id="1027361"/>
    <lineage>
        <taxon>Eukaryota</taxon>
        <taxon>Sar</taxon>
        <taxon>Stramenopiles</taxon>
        <taxon>Ochrophyta</taxon>
        <taxon>Eustigmatophyceae</taxon>
        <taxon>Eustigmatales</taxon>
        <taxon>Monodopsidaceae</taxon>
        <taxon>Microchloropsis</taxon>
        <taxon>Microchloropsis salina</taxon>
    </lineage>
</organism>
<feature type="coiled-coil region" evidence="9">
    <location>
        <begin position="970"/>
        <end position="997"/>
    </location>
</feature>
<dbReference type="GO" id="GO:0016887">
    <property type="term" value="F:ATP hydrolysis activity"/>
    <property type="evidence" value="ECO:0007669"/>
    <property type="project" value="InterPro"/>
</dbReference>
<dbReference type="InterPro" id="IPR027417">
    <property type="entry name" value="P-loop_NTPase"/>
</dbReference>
<dbReference type="FunFam" id="3.40.50.300:FF:000424">
    <property type="entry name" value="Structural maintenance of chromosomes 3"/>
    <property type="match status" value="1"/>
</dbReference>
<feature type="coiled-coil region" evidence="9">
    <location>
        <begin position="197"/>
        <end position="288"/>
    </location>
</feature>
<evidence type="ECO:0000256" key="6">
    <source>
        <dbReference type="ARBA" id="ARBA00023242"/>
    </source>
</evidence>
<keyword evidence="4" id="KW-0498">Mitosis</keyword>
<dbReference type="Gene3D" id="3.30.70.1620">
    <property type="match status" value="1"/>
</dbReference>
<dbReference type="GO" id="GO:0051276">
    <property type="term" value="P:chromosome organization"/>
    <property type="evidence" value="ECO:0007669"/>
    <property type="project" value="InterPro"/>
</dbReference>
<feature type="compositionally biased region" description="Acidic residues" evidence="10">
    <location>
        <begin position="1282"/>
        <end position="1306"/>
    </location>
</feature>
<dbReference type="Gene3D" id="1.20.1060.20">
    <property type="match status" value="1"/>
</dbReference>
<keyword evidence="7" id="KW-0131">Cell cycle</keyword>
<keyword evidence="6 8" id="KW-0539">Nucleus</keyword>
<dbReference type="Pfam" id="PF06470">
    <property type="entry name" value="SMC_hinge"/>
    <property type="match status" value="1"/>
</dbReference>
<dbReference type="Gene3D" id="3.40.50.300">
    <property type="entry name" value="P-loop containing nucleotide triphosphate hydrolases"/>
    <property type="match status" value="2"/>
</dbReference>
<dbReference type="PANTHER" id="PTHR43977">
    <property type="entry name" value="STRUCTURAL MAINTENANCE OF CHROMOSOMES PROTEIN 3"/>
    <property type="match status" value="1"/>
</dbReference>
<dbReference type="InterPro" id="IPR003395">
    <property type="entry name" value="RecF/RecN/SMC_N"/>
</dbReference>
<feature type="region of interest" description="Disordered" evidence="10">
    <location>
        <begin position="1250"/>
        <end position="1335"/>
    </location>
</feature>
<dbReference type="PIRSF" id="PIRSF005719">
    <property type="entry name" value="SMC"/>
    <property type="match status" value="1"/>
</dbReference>
<gene>
    <name evidence="12" type="ORF">NSK_006484</name>
</gene>
<dbReference type="Pfam" id="PF02463">
    <property type="entry name" value="SMC_N"/>
    <property type="match status" value="1"/>
</dbReference>
<dbReference type="OrthoDB" id="431497at2759"/>
<feature type="compositionally biased region" description="Basic and acidic residues" evidence="10">
    <location>
        <begin position="901"/>
        <end position="911"/>
    </location>
</feature>
<dbReference type="CDD" id="cd03272">
    <property type="entry name" value="ABC_SMC3_euk"/>
    <property type="match status" value="1"/>
</dbReference>
<feature type="region of interest" description="Disordered" evidence="10">
    <location>
        <begin position="1068"/>
        <end position="1120"/>
    </location>
</feature>
<evidence type="ECO:0000256" key="8">
    <source>
        <dbReference type="PIRNR" id="PIRNR005719"/>
    </source>
</evidence>
<evidence type="ECO:0000256" key="4">
    <source>
        <dbReference type="ARBA" id="ARBA00022776"/>
    </source>
</evidence>
<name>A0A4D9CXI8_9STRA</name>
<feature type="coiled-coil region" evidence="9">
    <location>
        <begin position="317"/>
        <end position="383"/>
    </location>
</feature>
<dbReference type="SUPFAM" id="SSF52540">
    <property type="entry name" value="P-loop containing nucleoside triphosphate hydrolases"/>
    <property type="match status" value="1"/>
</dbReference>
<dbReference type="SMART" id="SM00968">
    <property type="entry name" value="SMC_hinge"/>
    <property type="match status" value="1"/>
</dbReference>
<evidence type="ECO:0000259" key="11">
    <source>
        <dbReference type="SMART" id="SM00968"/>
    </source>
</evidence>
<protein>
    <recommendedName>
        <fullName evidence="8">Structural maintenance of chromosomes protein</fullName>
    </recommendedName>
</protein>
<keyword evidence="5 9" id="KW-0175">Coiled coil</keyword>
<dbReference type="EMBL" id="SDOX01000119">
    <property type="protein sequence ID" value="TFJ82155.1"/>
    <property type="molecule type" value="Genomic_DNA"/>
</dbReference>
<comment type="subcellular location">
    <subcellularLocation>
        <location evidence="1 8">Nucleus</location>
    </subcellularLocation>
</comment>
<evidence type="ECO:0000256" key="3">
    <source>
        <dbReference type="ARBA" id="ARBA00022618"/>
    </source>
</evidence>
<dbReference type="SUPFAM" id="SSF75553">
    <property type="entry name" value="Smc hinge domain"/>
    <property type="match status" value="1"/>
</dbReference>
<dbReference type="GO" id="GO:0051301">
    <property type="term" value="P:cell division"/>
    <property type="evidence" value="ECO:0007669"/>
    <property type="project" value="UniProtKB-KW"/>
</dbReference>
<accession>A0A4D9CXI8</accession>
<dbReference type="GO" id="GO:0005634">
    <property type="term" value="C:nucleus"/>
    <property type="evidence" value="ECO:0007669"/>
    <property type="project" value="UniProtKB-SubCell"/>
</dbReference>
<evidence type="ECO:0000256" key="7">
    <source>
        <dbReference type="ARBA" id="ARBA00023306"/>
    </source>
</evidence>
<comment type="caution">
    <text evidence="12">The sequence shown here is derived from an EMBL/GenBank/DDBJ whole genome shotgun (WGS) entry which is preliminary data.</text>
</comment>
<dbReference type="InterPro" id="IPR036277">
    <property type="entry name" value="SMC_hinge_sf"/>
</dbReference>
<keyword evidence="13" id="KW-1185">Reference proteome</keyword>
<evidence type="ECO:0000256" key="2">
    <source>
        <dbReference type="ARBA" id="ARBA00005917"/>
    </source>
</evidence>
<keyword evidence="3" id="KW-0132">Cell division</keyword>